<keyword evidence="2" id="KW-0413">Isomerase</keyword>
<dbReference type="Pfam" id="PF01261">
    <property type="entry name" value="AP_endonuc_2"/>
    <property type="match status" value="1"/>
</dbReference>
<dbReference type="RefSeq" id="WP_177713596.1">
    <property type="nucleotide sequence ID" value="NZ_JACRSQ010000002.1"/>
</dbReference>
<dbReference type="GO" id="GO:0016853">
    <property type="term" value="F:isomerase activity"/>
    <property type="evidence" value="ECO:0007669"/>
    <property type="project" value="UniProtKB-KW"/>
</dbReference>
<evidence type="ECO:0000313" key="3">
    <source>
        <dbReference type="Proteomes" id="UP000657006"/>
    </source>
</evidence>
<feature type="domain" description="Xylose isomerase-like TIM barrel" evidence="1">
    <location>
        <begin position="20"/>
        <end position="253"/>
    </location>
</feature>
<reference evidence="2" key="1">
    <citation type="submission" date="2020-08" db="EMBL/GenBank/DDBJ databases">
        <title>Genome public.</title>
        <authorList>
            <person name="Liu C."/>
            <person name="Sun Q."/>
        </authorList>
    </citation>
    <scope>NUCLEOTIDE SEQUENCE</scope>
    <source>
        <strain evidence="2">NSJ-32</strain>
    </source>
</reference>
<keyword evidence="3" id="KW-1185">Reference proteome</keyword>
<dbReference type="AlphaFoldDB" id="A0A926DQK6"/>
<dbReference type="SUPFAM" id="SSF51658">
    <property type="entry name" value="Xylose isomerase-like"/>
    <property type="match status" value="1"/>
</dbReference>
<protein>
    <submittedName>
        <fullName evidence="2">Sugar phosphate isomerase/epimerase</fullName>
    </submittedName>
</protein>
<dbReference type="Proteomes" id="UP000657006">
    <property type="component" value="Unassembled WGS sequence"/>
</dbReference>
<organism evidence="2 3">
    <name type="scientific">Bianquea renquensis</name>
    <dbReference type="NCBI Taxonomy" id="2763661"/>
    <lineage>
        <taxon>Bacteria</taxon>
        <taxon>Bacillati</taxon>
        <taxon>Bacillota</taxon>
        <taxon>Clostridia</taxon>
        <taxon>Eubacteriales</taxon>
        <taxon>Bianqueaceae</taxon>
        <taxon>Bianquea</taxon>
    </lineage>
</organism>
<dbReference type="InterPro" id="IPR050312">
    <property type="entry name" value="IolE/XylAMocC-like"/>
</dbReference>
<evidence type="ECO:0000259" key="1">
    <source>
        <dbReference type="Pfam" id="PF01261"/>
    </source>
</evidence>
<sequence>MFKIGVITDEVSQELEPSIQLAERFQLDGLELRTVKDKGVFDFTPRDIAEVKAKAEEAGLSICGISAPFYKCELTDEKEIAESLRGLETCLRMAQTFHTKMIRGFTFWRRKPFEEVLDTILRRFEEPAAMLKGTGVTLALEADPSVNASNASQLAAVIEGVGSPQIQALWDPGNQLYTPGAEVPYPDGYQRLRPHIAHVHLKDAVLNPKGEAVGCAFGRGLVDYPGQFRALAEDGYDGYVVMETHYRKKGTLSEELLKRPGGAAFSADGYEPTAECLENLRELLTKQDSAGALEWRLV</sequence>
<name>A0A926DQK6_9FIRM</name>
<dbReference type="EMBL" id="JACRSQ010000002">
    <property type="protein sequence ID" value="MBC8542233.1"/>
    <property type="molecule type" value="Genomic_DNA"/>
</dbReference>
<accession>A0A926DQK6</accession>
<dbReference type="PANTHER" id="PTHR12110">
    <property type="entry name" value="HYDROXYPYRUVATE ISOMERASE"/>
    <property type="match status" value="1"/>
</dbReference>
<evidence type="ECO:0000313" key="2">
    <source>
        <dbReference type="EMBL" id="MBC8542233.1"/>
    </source>
</evidence>
<proteinExistence type="predicted"/>
<dbReference type="Gene3D" id="3.20.20.150">
    <property type="entry name" value="Divalent-metal-dependent TIM barrel enzymes"/>
    <property type="match status" value="1"/>
</dbReference>
<comment type="caution">
    <text evidence="2">The sequence shown here is derived from an EMBL/GenBank/DDBJ whole genome shotgun (WGS) entry which is preliminary data.</text>
</comment>
<gene>
    <name evidence="2" type="ORF">H8730_01530</name>
</gene>
<dbReference type="InterPro" id="IPR013022">
    <property type="entry name" value="Xyl_isomerase-like_TIM-brl"/>
</dbReference>
<dbReference type="PANTHER" id="PTHR12110:SF41">
    <property type="entry name" value="INOSOSE DEHYDRATASE"/>
    <property type="match status" value="1"/>
</dbReference>
<dbReference type="InterPro" id="IPR036237">
    <property type="entry name" value="Xyl_isomerase-like_sf"/>
</dbReference>